<reference evidence="1" key="1">
    <citation type="journal article" date="2019" name="bioRxiv">
        <title>The Genome of the Zebra Mussel, Dreissena polymorpha: A Resource for Invasive Species Research.</title>
        <authorList>
            <person name="McCartney M.A."/>
            <person name="Auch B."/>
            <person name="Kono T."/>
            <person name="Mallez S."/>
            <person name="Zhang Y."/>
            <person name="Obille A."/>
            <person name="Becker A."/>
            <person name="Abrahante J.E."/>
            <person name="Garbe J."/>
            <person name="Badalamenti J.P."/>
            <person name="Herman A."/>
            <person name="Mangelson H."/>
            <person name="Liachko I."/>
            <person name="Sullivan S."/>
            <person name="Sone E.D."/>
            <person name="Koren S."/>
            <person name="Silverstein K.A.T."/>
            <person name="Beckman K.B."/>
            <person name="Gohl D.M."/>
        </authorList>
    </citation>
    <scope>NUCLEOTIDE SEQUENCE</scope>
    <source>
        <strain evidence="1">Duluth1</strain>
        <tissue evidence="1">Whole animal</tissue>
    </source>
</reference>
<dbReference type="AlphaFoldDB" id="A0A9D4BC28"/>
<accession>A0A9D4BC28</accession>
<evidence type="ECO:0000313" key="1">
    <source>
        <dbReference type="EMBL" id="KAH3697026.1"/>
    </source>
</evidence>
<comment type="caution">
    <text evidence="1">The sequence shown here is derived from an EMBL/GenBank/DDBJ whole genome shotgun (WGS) entry which is preliminary data.</text>
</comment>
<name>A0A9D4BC28_DREPO</name>
<keyword evidence="2" id="KW-1185">Reference proteome</keyword>
<dbReference type="Proteomes" id="UP000828390">
    <property type="component" value="Unassembled WGS sequence"/>
</dbReference>
<sequence>MSLTLSMTLSLRTSMFVGSRLPQLLYEKDRSSVIEEIFTDNLRLCNMKCRERL</sequence>
<proteinExistence type="predicted"/>
<gene>
    <name evidence="1" type="ORF">DPMN_084511</name>
</gene>
<dbReference type="EMBL" id="JAIWYP010000016">
    <property type="protein sequence ID" value="KAH3697026.1"/>
    <property type="molecule type" value="Genomic_DNA"/>
</dbReference>
<evidence type="ECO:0000313" key="2">
    <source>
        <dbReference type="Proteomes" id="UP000828390"/>
    </source>
</evidence>
<organism evidence="1 2">
    <name type="scientific">Dreissena polymorpha</name>
    <name type="common">Zebra mussel</name>
    <name type="synonym">Mytilus polymorpha</name>
    <dbReference type="NCBI Taxonomy" id="45954"/>
    <lineage>
        <taxon>Eukaryota</taxon>
        <taxon>Metazoa</taxon>
        <taxon>Spiralia</taxon>
        <taxon>Lophotrochozoa</taxon>
        <taxon>Mollusca</taxon>
        <taxon>Bivalvia</taxon>
        <taxon>Autobranchia</taxon>
        <taxon>Heteroconchia</taxon>
        <taxon>Euheterodonta</taxon>
        <taxon>Imparidentia</taxon>
        <taxon>Neoheterodontei</taxon>
        <taxon>Myida</taxon>
        <taxon>Dreissenoidea</taxon>
        <taxon>Dreissenidae</taxon>
        <taxon>Dreissena</taxon>
    </lineage>
</organism>
<protein>
    <submittedName>
        <fullName evidence="1">Uncharacterized protein</fullName>
    </submittedName>
</protein>
<reference evidence="1" key="2">
    <citation type="submission" date="2020-11" db="EMBL/GenBank/DDBJ databases">
        <authorList>
            <person name="McCartney M.A."/>
            <person name="Auch B."/>
            <person name="Kono T."/>
            <person name="Mallez S."/>
            <person name="Becker A."/>
            <person name="Gohl D.M."/>
            <person name="Silverstein K.A.T."/>
            <person name="Koren S."/>
            <person name="Bechman K.B."/>
            <person name="Herman A."/>
            <person name="Abrahante J.E."/>
            <person name="Garbe J."/>
        </authorList>
    </citation>
    <scope>NUCLEOTIDE SEQUENCE</scope>
    <source>
        <strain evidence="1">Duluth1</strain>
        <tissue evidence="1">Whole animal</tissue>
    </source>
</reference>